<sequence length="456" mass="51911">MIGELLQSLNLHKRLHFLSMPGLTSSAAISHRDVVYSYLGLLSQGKNDFDWMEESRGDVFFQQSLGLQGVASSPTLRQRFNQLAQHPETLPLIWEENTRFLKQRSSSLTPTVVSTDTTQKADDLSLLPLDVDHSPFDNSGTKKEGVRFTYKKIEGYNPAFAYLGEEGHLVYAQLHEGNEHVQKSMPEVLQQALTSAKEITSERLCVRMDGGNDAQENLELCDDHGADFIIKRNPRRESPEAWLAHAEQHGTASNPREGKTIYTGRISVSGVLEERPVYQVYRLVVRTIMKDGQINMFPDIEFQRFWTSLDLPAETIIHLYKQHGTCEQFHSELKSDMDVERFPSGTFATNALVLALGSLAYNLLRSIGQDVLRGNDLPVSKNVFRQRLKTVIQHMILFASRMVQHAREQRLSLFRGHPWKACFARLFHRYAPPHKKTTYPLLLQPLLSISEPIETL</sequence>
<name>A0A1I5RTT7_9BACI</name>
<keyword evidence="3" id="KW-1185">Reference proteome</keyword>
<protein>
    <submittedName>
        <fullName evidence="2">Transposase DDE domain group 1</fullName>
    </submittedName>
</protein>
<organism evidence="2 3">
    <name type="scientific">Salibacterium halotolerans</name>
    <dbReference type="NCBI Taxonomy" id="1884432"/>
    <lineage>
        <taxon>Bacteria</taxon>
        <taxon>Bacillati</taxon>
        <taxon>Bacillota</taxon>
        <taxon>Bacilli</taxon>
        <taxon>Bacillales</taxon>
        <taxon>Bacillaceae</taxon>
    </lineage>
</organism>
<feature type="domain" description="Transposase DDE" evidence="1">
    <location>
        <begin position="38"/>
        <end position="429"/>
    </location>
</feature>
<dbReference type="InterPro" id="IPR047960">
    <property type="entry name" value="Transpos_IS1380"/>
</dbReference>
<dbReference type="Pfam" id="PF13701">
    <property type="entry name" value="DDE_Tnp_1_4"/>
    <property type="match status" value="1"/>
</dbReference>
<reference evidence="3" key="1">
    <citation type="submission" date="2016-10" db="EMBL/GenBank/DDBJ databases">
        <authorList>
            <person name="Varghese N."/>
            <person name="Submissions S."/>
        </authorList>
    </citation>
    <scope>NUCLEOTIDE SEQUENCE [LARGE SCALE GENOMIC DNA]</scope>
    <source>
        <strain evidence="3">S7</strain>
    </source>
</reference>
<proteinExistence type="predicted"/>
<evidence type="ECO:0000313" key="2">
    <source>
        <dbReference type="EMBL" id="SFP61903.1"/>
    </source>
</evidence>
<gene>
    <name evidence="2" type="ORF">SAMN05518683_107167</name>
</gene>
<dbReference type="STRING" id="1884432.SAMN05518683_107167"/>
<dbReference type="SUPFAM" id="SSF53098">
    <property type="entry name" value="Ribonuclease H-like"/>
    <property type="match status" value="1"/>
</dbReference>
<accession>A0A1I5RTT7</accession>
<dbReference type="EMBL" id="FOXD01000007">
    <property type="protein sequence ID" value="SFP61903.1"/>
    <property type="molecule type" value="Genomic_DNA"/>
</dbReference>
<evidence type="ECO:0000259" key="1">
    <source>
        <dbReference type="Pfam" id="PF13701"/>
    </source>
</evidence>
<dbReference type="InterPro" id="IPR012337">
    <property type="entry name" value="RNaseH-like_sf"/>
</dbReference>
<dbReference type="Proteomes" id="UP000198892">
    <property type="component" value="Unassembled WGS sequence"/>
</dbReference>
<dbReference type="NCBIfam" id="NF033539">
    <property type="entry name" value="transpos_IS1380"/>
    <property type="match status" value="1"/>
</dbReference>
<dbReference type="InterPro" id="IPR025668">
    <property type="entry name" value="Tnp_DDE_dom"/>
</dbReference>
<dbReference type="AlphaFoldDB" id="A0A1I5RTT7"/>
<evidence type="ECO:0000313" key="3">
    <source>
        <dbReference type="Proteomes" id="UP000198892"/>
    </source>
</evidence>